<dbReference type="FunFam" id="1.10.240.10:FF:000002">
    <property type="entry name" value="Tryptophan--tRNA ligase"/>
    <property type="match status" value="1"/>
</dbReference>
<comment type="caution">
    <text evidence="11">The sequence shown here is derived from an EMBL/GenBank/DDBJ whole genome shotgun (WGS) entry which is preliminary data.</text>
</comment>
<evidence type="ECO:0000313" key="12">
    <source>
        <dbReference type="Proteomes" id="UP000327013"/>
    </source>
</evidence>
<keyword evidence="8 10" id="KW-0030">Aminoacyl-tRNA synthetase</keyword>
<reference evidence="11 12" key="1">
    <citation type="submission" date="2019-06" db="EMBL/GenBank/DDBJ databases">
        <title>A chromosomal-level reference genome of Carpinus fangiana (Coryloideae, Betulaceae).</title>
        <authorList>
            <person name="Yang X."/>
            <person name="Wang Z."/>
            <person name="Zhang L."/>
            <person name="Hao G."/>
            <person name="Liu J."/>
            <person name="Yang Y."/>
        </authorList>
    </citation>
    <scope>NUCLEOTIDE SEQUENCE [LARGE SCALE GENOMIC DNA]</scope>
    <source>
        <strain evidence="11">Cfa_2016G</strain>
        <tissue evidence="11">Leaf</tissue>
    </source>
</reference>
<evidence type="ECO:0000256" key="1">
    <source>
        <dbReference type="ARBA" id="ARBA00004173"/>
    </source>
</evidence>
<accession>A0A5N6KW20</accession>
<protein>
    <recommendedName>
        <fullName evidence="3">tryptophan--tRNA ligase</fullName>
        <ecNumber evidence="3">6.1.1.2</ecNumber>
    </recommendedName>
    <alternativeName>
        <fullName evidence="9">Tryptophanyl-tRNA synthetase</fullName>
    </alternativeName>
</protein>
<dbReference type="InterPro" id="IPR050203">
    <property type="entry name" value="Trp-tRNA_synthetase"/>
</dbReference>
<proteinExistence type="inferred from homology"/>
<dbReference type="EMBL" id="VIBQ01000014">
    <property type="protein sequence ID" value="KAB8349539.1"/>
    <property type="molecule type" value="Genomic_DNA"/>
</dbReference>
<dbReference type="InterPro" id="IPR014729">
    <property type="entry name" value="Rossmann-like_a/b/a_fold"/>
</dbReference>
<evidence type="ECO:0000256" key="2">
    <source>
        <dbReference type="ARBA" id="ARBA00005594"/>
    </source>
</evidence>
<dbReference type="GO" id="GO:0005524">
    <property type="term" value="F:ATP binding"/>
    <property type="evidence" value="ECO:0007669"/>
    <property type="project" value="UniProtKB-KW"/>
</dbReference>
<evidence type="ECO:0000256" key="7">
    <source>
        <dbReference type="ARBA" id="ARBA00022917"/>
    </source>
</evidence>
<dbReference type="InterPro" id="IPR002306">
    <property type="entry name" value="Trp-tRNA-ligase"/>
</dbReference>
<dbReference type="GO" id="GO:0048608">
    <property type="term" value="P:reproductive structure development"/>
    <property type="evidence" value="ECO:0007669"/>
    <property type="project" value="UniProtKB-ARBA"/>
</dbReference>
<evidence type="ECO:0000256" key="9">
    <source>
        <dbReference type="ARBA" id="ARBA00030268"/>
    </source>
</evidence>
<dbReference type="Gene3D" id="3.40.50.620">
    <property type="entry name" value="HUPs"/>
    <property type="match status" value="1"/>
</dbReference>
<dbReference type="PANTHER" id="PTHR43766:SF1">
    <property type="entry name" value="TRYPTOPHAN--TRNA LIGASE, MITOCHONDRIAL"/>
    <property type="match status" value="1"/>
</dbReference>
<comment type="similarity">
    <text evidence="2 10">Belongs to the class-I aminoacyl-tRNA synthetase family.</text>
</comment>
<dbReference type="PRINTS" id="PR01039">
    <property type="entry name" value="TRNASYNTHTRP"/>
</dbReference>
<dbReference type="CDD" id="cd00806">
    <property type="entry name" value="TrpRS_core"/>
    <property type="match status" value="1"/>
</dbReference>
<dbReference type="Gene3D" id="1.10.240.10">
    <property type="entry name" value="Tyrosyl-Transfer RNA Synthetase"/>
    <property type="match status" value="1"/>
</dbReference>
<evidence type="ECO:0000256" key="5">
    <source>
        <dbReference type="ARBA" id="ARBA00022741"/>
    </source>
</evidence>
<dbReference type="InterPro" id="IPR002305">
    <property type="entry name" value="aa-tRNA-synth_Ic"/>
</dbReference>
<keyword evidence="7 10" id="KW-0648">Protein biosynthesis</keyword>
<keyword evidence="6 10" id="KW-0067">ATP-binding</keyword>
<organism evidence="11 12">
    <name type="scientific">Carpinus fangiana</name>
    <dbReference type="NCBI Taxonomy" id="176857"/>
    <lineage>
        <taxon>Eukaryota</taxon>
        <taxon>Viridiplantae</taxon>
        <taxon>Streptophyta</taxon>
        <taxon>Embryophyta</taxon>
        <taxon>Tracheophyta</taxon>
        <taxon>Spermatophyta</taxon>
        <taxon>Magnoliopsida</taxon>
        <taxon>eudicotyledons</taxon>
        <taxon>Gunneridae</taxon>
        <taxon>Pentapetalae</taxon>
        <taxon>rosids</taxon>
        <taxon>fabids</taxon>
        <taxon>Fagales</taxon>
        <taxon>Betulaceae</taxon>
        <taxon>Carpinus</taxon>
    </lineage>
</organism>
<dbReference type="SUPFAM" id="SSF52374">
    <property type="entry name" value="Nucleotidylyl transferase"/>
    <property type="match status" value="1"/>
</dbReference>
<sequence>MSLLQGARKYLLRPRNGPVPRCLSATCARRQLHYSGALQKQRASSPSADPATTAQPTVIFSGIQPTGVPHLGNYLGALRQWVSLQNEAAPSTTLYYSIVDLHSLTSRSQSPAERKLAKRQALASLLACGLDPTRSVLYHQSSVPQHAELHWILSCDASMGLLSRMTQWKSKLADDGVIIEDPLDKQSPNPRSAERLKLGLFSYPVLQAADILLYAATHVPVGEDQVQHIEFARNTANVFNSTYGRSSEKAKARQILTPPDCIVSPAKRVMSLAEPEKKMSKSHALLRSRILITDSAEEIGKKIRAAVTDSEDTVTYNPAQRPGVSNLLDIISYMENGGHGPQDVASDFQNMQVTGSRLRVLKELAATVVTQHLHPIRQNYERLLGERNGKDVDDIAHQGQEKASKKAEKTMREVREAIGIS</sequence>
<dbReference type="GO" id="GO:0005759">
    <property type="term" value="C:mitochondrial matrix"/>
    <property type="evidence" value="ECO:0007669"/>
    <property type="project" value="TreeGrafter"/>
</dbReference>
<evidence type="ECO:0000256" key="6">
    <source>
        <dbReference type="ARBA" id="ARBA00022840"/>
    </source>
</evidence>
<evidence type="ECO:0000256" key="8">
    <source>
        <dbReference type="ARBA" id="ARBA00023146"/>
    </source>
</evidence>
<dbReference type="EC" id="6.1.1.2" evidence="3"/>
<comment type="subcellular location">
    <subcellularLocation>
        <location evidence="1">Mitochondrion</location>
    </subcellularLocation>
</comment>
<dbReference type="PANTHER" id="PTHR43766">
    <property type="entry name" value="TRYPTOPHAN--TRNA LIGASE, MITOCHONDRIAL"/>
    <property type="match status" value="1"/>
</dbReference>
<dbReference type="OrthoDB" id="15808at2759"/>
<evidence type="ECO:0000256" key="10">
    <source>
        <dbReference type="RuleBase" id="RU363036"/>
    </source>
</evidence>
<evidence type="ECO:0000256" key="4">
    <source>
        <dbReference type="ARBA" id="ARBA00022598"/>
    </source>
</evidence>
<dbReference type="InterPro" id="IPR001412">
    <property type="entry name" value="aa-tRNA-synth_I_CS"/>
</dbReference>
<dbReference type="PROSITE" id="PS00178">
    <property type="entry name" value="AA_TRNA_LIGASE_I"/>
    <property type="match status" value="1"/>
</dbReference>
<evidence type="ECO:0000313" key="11">
    <source>
        <dbReference type="EMBL" id="KAB8349539.1"/>
    </source>
</evidence>
<keyword evidence="12" id="KW-1185">Reference proteome</keyword>
<keyword evidence="5 10" id="KW-0547">Nucleotide-binding</keyword>
<dbReference type="GO" id="GO:0004830">
    <property type="term" value="F:tryptophan-tRNA ligase activity"/>
    <property type="evidence" value="ECO:0007669"/>
    <property type="project" value="UniProtKB-EC"/>
</dbReference>
<dbReference type="Proteomes" id="UP000327013">
    <property type="component" value="Unassembled WGS sequence"/>
</dbReference>
<dbReference type="NCBIfam" id="TIGR00233">
    <property type="entry name" value="trpS"/>
    <property type="match status" value="1"/>
</dbReference>
<gene>
    <name evidence="11" type="ORF">FH972_023565</name>
</gene>
<dbReference type="GO" id="GO:0070183">
    <property type="term" value="P:mitochondrial tryptophanyl-tRNA aminoacylation"/>
    <property type="evidence" value="ECO:0007669"/>
    <property type="project" value="TreeGrafter"/>
</dbReference>
<evidence type="ECO:0000256" key="3">
    <source>
        <dbReference type="ARBA" id="ARBA00013161"/>
    </source>
</evidence>
<dbReference type="Pfam" id="PF00579">
    <property type="entry name" value="tRNA-synt_1b"/>
    <property type="match status" value="1"/>
</dbReference>
<dbReference type="AlphaFoldDB" id="A0A5N6KW20"/>
<dbReference type="GO" id="GO:0009791">
    <property type="term" value="P:post-embryonic development"/>
    <property type="evidence" value="ECO:0007669"/>
    <property type="project" value="UniProtKB-ARBA"/>
</dbReference>
<name>A0A5N6KW20_9ROSI</name>
<keyword evidence="4 10" id="KW-0436">Ligase</keyword>